<reference evidence="1" key="1">
    <citation type="submission" date="2020-11" db="EMBL/GenBank/DDBJ databases">
        <authorList>
            <consortium name="DOE Joint Genome Institute"/>
            <person name="Ahrendt S."/>
            <person name="Riley R."/>
            <person name="Andreopoulos W."/>
            <person name="Labutti K."/>
            <person name="Pangilinan J."/>
            <person name="Ruiz-Duenas F.J."/>
            <person name="Barrasa J.M."/>
            <person name="Sanchez-Garcia M."/>
            <person name="Camarero S."/>
            <person name="Miyauchi S."/>
            <person name="Serrano A."/>
            <person name="Linde D."/>
            <person name="Babiker R."/>
            <person name="Drula E."/>
            <person name="Ayuso-Fernandez I."/>
            <person name="Pacheco R."/>
            <person name="Padilla G."/>
            <person name="Ferreira P."/>
            <person name="Barriuso J."/>
            <person name="Kellner H."/>
            <person name="Castanera R."/>
            <person name="Alfaro M."/>
            <person name="Ramirez L."/>
            <person name="Pisabarro A.G."/>
            <person name="Kuo A."/>
            <person name="Tritt A."/>
            <person name="Lipzen A."/>
            <person name="He G."/>
            <person name="Yan M."/>
            <person name="Ng V."/>
            <person name="Cullen D."/>
            <person name="Martin F."/>
            <person name="Rosso M.-N."/>
            <person name="Henrissat B."/>
            <person name="Hibbett D."/>
            <person name="Martinez A.T."/>
            <person name="Grigoriev I.V."/>
        </authorList>
    </citation>
    <scope>NUCLEOTIDE SEQUENCE</scope>
    <source>
        <strain evidence="1">ATCC 90797</strain>
    </source>
</reference>
<comment type="caution">
    <text evidence="1">The sequence shown here is derived from an EMBL/GenBank/DDBJ whole genome shotgun (WGS) entry which is preliminary data.</text>
</comment>
<gene>
    <name evidence="1" type="ORF">BDN71DRAFT_1512965</name>
</gene>
<dbReference type="AlphaFoldDB" id="A0A9P5ZI75"/>
<organism evidence="1 2">
    <name type="scientific">Pleurotus eryngii</name>
    <name type="common">Boletus of the steppes</name>
    <dbReference type="NCBI Taxonomy" id="5323"/>
    <lineage>
        <taxon>Eukaryota</taxon>
        <taxon>Fungi</taxon>
        <taxon>Dikarya</taxon>
        <taxon>Basidiomycota</taxon>
        <taxon>Agaricomycotina</taxon>
        <taxon>Agaricomycetes</taxon>
        <taxon>Agaricomycetidae</taxon>
        <taxon>Agaricales</taxon>
        <taxon>Pleurotineae</taxon>
        <taxon>Pleurotaceae</taxon>
        <taxon>Pleurotus</taxon>
    </lineage>
</organism>
<dbReference type="EMBL" id="MU154709">
    <property type="protein sequence ID" value="KAF9488538.1"/>
    <property type="molecule type" value="Genomic_DNA"/>
</dbReference>
<evidence type="ECO:0000313" key="2">
    <source>
        <dbReference type="Proteomes" id="UP000807025"/>
    </source>
</evidence>
<sequence length="146" mass="15717">MGFIANELPPSNHFEGVRIHPNFNNGKCVAVIGGTKIEATKPRYYPSFDCNGSASQNGTMDDADTKQKCDCFYRVLGALLTDVQTLGTANGIIRPIWALTSLDEDNALISPAVTSIISTLYKRTNVNPPTSTKFGTAPLGNPPLTR</sequence>
<accession>A0A9P5ZI75</accession>
<dbReference type="Proteomes" id="UP000807025">
    <property type="component" value="Unassembled WGS sequence"/>
</dbReference>
<protein>
    <submittedName>
        <fullName evidence="1">Uncharacterized protein</fullName>
    </submittedName>
</protein>
<evidence type="ECO:0000313" key="1">
    <source>
        <dbReference type="EMBL" id="KAF9488538.1"/>
    </source>
</evidence>
<keyword evidence="2" id="KW-1185">Reference proteome</keyword>
<proteinExistence type="predicted"/>
<name>A0A9P5ZI75_PLEER</name>